<protein>
    <submittedName>
        <fullName evidence="1">Uncharacterized protein</fullName>
    </submittedName>
</protein>
<organism evidence="1">
    <name type="scientific">Pithovirus LCDPAC01</name>
    <dbReference type="NCBI Taxonomy" id="2506600"/>
    <lineage>
        <taxon>Viruses</taxon>
        <taxon>Pithoviruses</taxon>
    </lineage>
</organism>
<reference evidence="1" key="1">
    <citation type="journal article" date="2019" name="MBio">
        <title>Virus Genomes from Deep Sea Sediments Expand the Ocean Megavirome and Support Independent Origins of Viral Gigantism.</title>
        <authorList>
            <person name="Backstrom D."/>
            <person name="Yutin N."/>
            <person name="Jorgensen S.L."/>
            <person name="Dharamshi J."/>
            <person name="Homa F."/>
            <person name="Zaremba-Niedwiedzka K."/>
            <person name="Spang A."/>
            <person name="Wolf Y.I."/>
            <person name="Koonin E.V."/>
            <person name="Ettema T.J."/>
        </authorList>
    </citation>
    <scope>NUCLEOTIDE SEQUENCE</scope>
</reference>
<accession>A0A481YQG1</accession>
<dbReference type="EMBL" id="MK500283">
    <property type="protein sequence ID" value="QBK84653.1"/>
    <property type="molecule type" value="Genomic_DNA"/>
</dbReference>
<proteinExistence type="predicted"/>
<evidence type="ECO:0000313" key="1">
    <source>
        <dbReference type="EMBL" id="QBK84653.1"/>
    </source>
</evidence>
<sequence>MQKDIKTVRFFVERYLSVLDKNQVYHKELQKQKVHSKIFIGDVRILLISNNIHIARLRKTIRDFSSDLDYDCIGSLFFLKYGGEHIDEITLLMSSRLIIYQSLIRILRNIVNINNSIVSFGHKIM</sequence>
<gene>
    <name evidence="1" type="ORF">LCDPAC01_01340</name>
</gene>
<name>A0A481YQG1_9VIRU</name>